<reference evidence="2 3" key="1">
    <citation type="submission" date="2014-12" db="EMBL/GenBank/DDBJ databases">
        <title>Comparative genome analysis of Bacillus coagulans HM-08, Clostridium butyricum HM-68, Bacillus subtilis HM-66 and Bacillus licheniformis BL-09.</title>
        <authorList>
            <person name="Zhang H."/>
        </authorList>
    </citation>
    <scope>NUCLEOTIDE SEQUENCE [LARGE SCALE GENOMIC DNA]</scope>
    <source>
        <strain evidence="2 3">HM-66</strain>
    </source>
</reference>
<accession>A0A0D1KUZ0</accession>
<name>A0A0D1KUZ0_BACIU</name>
<dbReference type="Gene3D" id="3.30.870.10">
    <property type="entry name" value="Endonuclease Chain A"/>
    <property type="match status" value="1"/>
</dbReference>
<sequence>MKILNNINSNHYSDIKNILLNANELKIISPFLMESFDNFFSQLQGTGIRHISLTTTLKDNDPDLFKKSNSLYSFCLNCQKNNISYSVQVDNKLHGKIYISLNSGAPLQGIITSANFTNSGLETNHEWGVLIDDNSQLLKLVSEVNSVESIVLSNKELEEIIKKIDAFSQASPMPKEPKISLTVSDILNKKKHTVTSDKRYFIKPVGVSDEPFSEHRRLSTGIQELHFSKRKPAAVREGDILICYAVGTAKLLGYFEVIEGPYYLDGTSSRWPWEVKAKNLCPEYSERWNTFNNTISTIQASYNPTLPITKNNQGKTLGALNFGADKIQLTEEFASHVLNIMGNSI</sequence>
<dbReference type="Pfam" id="PF09565">
    <property type="entry name" value="RE_NgoFVII"/>
    <property type="match status" value="1"/>
</dbReference>
<proteinExistence type="predicted"/>
<organism evidence="2 3">
    <name type="scientific">Bacillus subtilis</name>
    <dbReference type="NCBI Taxonomy" id="1423"/>
    <lineage>
        <taxon>Bacteria</taxon>
        <taxon>Bacillati</taxon>
        <taxon>Bacillota</taxon>
        <taxon>Bacilli</taxon>
        <taxon>Bacillales</taxon>
        <taxon>Bacillaceae</taxon>
        <taxon>Bacillus</taxon>
    </lineage>
</organism>
<dbReference type="PATRIC" id="fig|1423.173.peg.3493"/>
<protein>
    <recommendedName>
        <fullName evidence="1">Restriction endonuclease type II NgoFVII N-terminal domain-containing protein</fullName>
    </recommendedName>
</protein>
<dbReference type="AlphaFoldDB" id="A0A0D1KUZ0"/>
<gene>
    <name evidence="2" type="ORF">SC09_Contig28orf00213</name>
</gene>
<dbReference type="EMBL" id="JXBC01000006">
    <property type="protein sequence ID" value="KIU10047.1"/>
    <property type="molecule type" value="Genomic_DNA"/>
</dbReference>
<feature type="domain" description="Restriction endonuclease type II NgoFVII N-terminal" evidence="1">
    <location>
        <begin position="22"/>
        <end position="150"/>
    </location>
</feature>
<evidence type="ECO:0000313" key="3">
    <source>
        <dbReference type="Proteomes" id="UP000032247"/>
    </source>
</evidence>
<comment type="caution">
    <text evidence="2">The sequence shown here is derived from an EMBL/GenBank/DDBJ whole genome shotgun (WGS) entry which is preliminary data.</text>
</comment>
<dbReference type="Proteomes" id="UP000032247">
    <property type="component" value="Unassembled WGS sequence"/>
</dbReference>
<evidence type="ECO:0000313" key="2">
    <source>
        <dbReference type="EMBL" id="KIU10047.1"/>
    </source>
</evidence>
<evidence type="ECO:0000259" key="1">
    <source>
        <dbReference type="Pfam" id="PF09565"/>
    </source>
</evidence>
<dbReference type="InterPro" id="IPR019065">
    <property type="entry name" value="RE_NgoFVII_N"/>
</dbReference>